<evidence type="ECO:0000313" key="3">
    <source>
        <dbReference type="EMBL" id="KAF2201853.1"/>
    </source>
</evidence>
<sequence>MIINATKKMHARRKPDLSISSTSYSQLSPSITSATFLSPRVASQRHLLGRSPPPSPSLPSLIPRHGKKPTSSVHSRLVKRLLIGFCGVTILVWLIVRQLYFSHSGILDLDSDDGGDYELVGDSSLPQEPSAIMVTDAKGNSKWTVSIPVTYEFPLKPTQYQEICSQSMELSKQLRSNSLTKHMLGYYQQDKNFLDVQDAEDQGLLPTTKGSSRPKGFVDDASMANHKSASNGLKVCDRSLTYVMETADAGFGMTLLRLWMSYGLAKKEHRAFFIDDTRWPYGKYSTYFAPPPAISCIPPPKTHIIPCPHSARHILVSAATAHHTFGHAFTEQYEDATKMEVQRQAPIFALLREGYEALFHLRPDDSKYVARQAEELYGATRKAGGMAVGMHVRRGDAHPYEYQYSKDYIPLDRYIDAARRFHISPYESSIPAGKYKSKLKKNKKRTPDTITNNGKEEKQSTPPTLILASDDPDIYLTAEMSGAVRAQDRIILATKTTLEAASGRKNPWIDEISGWEGGFYRDVFWSLGRPVGNALDINQLDNNDVPEGALRLRELVGRAYLLDLAVLGRADVVVCTVSSAGCRILAVMLGWERAVIDGEWRNVDGEFEWRGIV</sequence>
<dbReference type="EMBL" id="ML993959">
    <property type="protein sequence ID" value="KAF2201853.1"/>
    <property type="molecule type" value="Genomic_DNA"/>
</dbReference>
<evidence type="ECO:0000313" key="4">
    <source>
        <dbReference type="Proteomes" id="UP000799536"/>
    </source>
</evidence>
<dbReference type="GO" id="GO:0046921">
    <property type="term" value="F:alpha-(1-&gt;6)-fucosyltransferase activity"/>
    <property type="evidence" value="ECO:0007669"/>
    <property type="project" value="TreeGrafter"/>
</dbReference>
<dbReference type="OrthoDB" id="2392789at2759"/>
<dbReference type="PANTHER" id="PTHR13132:SF29">
    <property type="entry name" value="ALPHA-(1,6)-FUCOSYLTRANSFERASE"/>
    <property type="match status" value="1"/>
</dbReference>
<keyword evidence="2" id="KW-0472">Membrane</keyword>
<reference evidence="3" key="1">
    <citation type="journal article" date="2020" name="Stud. Mycol.">
        <title>101 Dothideomycetes genomes: a test case for predicting lifestyles and emergence of pathogens.</title>
        <authorList>
            <person name="Haridas S."/>
            <person name="Albert R."/>
            <person name="Binder M."/>
            <person name="Bloem J."/>
            <person name="Labutti K."/>
            <person name="Salamov A."/>
            <person name="Andreopoulos B."/>
            <person name="Baker S."/>
            <person name="Barry K."/>
            <person name="Bills G."/>
            <person name="Bluhm B."/>
            <person name="Cannon C."/>
            <person name="Castanera R."/>
            <person name="Culley D."/>
            <person name="Daum C."/>
            <person name="Ezra D."/>
            <person name="Gonzalez J."/>
            <person name="Henrissat B."/>
            <person name="Kuo A."/>
            <person name="Liang C."/>
            <person name="Lipzen A."/>
            <person name="Lutzoni F."/>
            <person name="Magnuson J."/>
            <person name="Mondo S."/>
            <person name="Nolan M."/>
            <person name="Ohm R."/>
            <person name="Pangilinan J."/>
            <person name="Park H.-J."/>
            <person name="Ramirez L."/>
            <person name="Alfaro M."/>
            <person name="Sun H."/>
            <person name="Tritt A."/>
            <person name="Yoshinaga Y."/>
            <person name="Zwiers L.-H."/>
            <person name="Turgeon B."/>
            <person name="Goodwin S."/>
            <person name="Spatafora J."/>
            <person name="Crous P."/>
            <person name="Grigoriev I."/>
        </authorList>
    </citation>
    <scope>NUCLEOTIDE SEQUENCE</scope>
    <source>
        <strain evidence="3">ATCC 74209</strain>
    </source>
</reference>
<keyword evidence="2" id="KW-1133">Transmembrane helix</keyword>
<dbReference type="GO" id="GO:0006487">
    <property type="term" value="P:protein N-linked glycosylation"/>
    <property type="evidence" value="ECO:0007669"/>
    <property type="project" value="TreeGrafter"/>
</dbReference>
<evidence type="ECO:0000256" key="1">
    <source>
        <dbReference type="SAM" id="MobiDB-lite"/>
    </source>
</evidence>
<dbReference type="Gene3D" id="3.40.50.11350">
    <property type="match status" value="1"/>
</dbReference>
<dbReference type="AlphaFoldDB" id="A0A9P4JSN8"/>
<dbReference type="Proteomes" id="UP000799536">
    <property type="component" value="Unassembled WGS sequence"/>
</dbReference>
<feature type="region of interest" description="Disordered" evidence="1">
    <location>
        <begin position="434"/>
        <end position="464"/>
    </location>
</feature>
<dbReference type="PANTHER" id="PTHR13132">
    <property type="entry name" value="ALPHA- 1,6 -FUCOSYLTRANSFERASE"/>
    <property type="match status" value="1"/>
</dbReference>
<feature type="compositionally biased region" description="Basic residues" evidence="1">
    <location>
        <begin position="435"/>
        <end position="444"/>
    </location>
</feature>
<feature type="transmembrane region" description="Helical" evidence="2">
    <location>
        <begin position="77"/>
        <end position="96"/>
    </location>
</feature>
<keyword evidence="2" id="KW-0812">Transmembrane</keyword>
<feature type="region of interest" description="Disordered" evidence="1">
    <location>
        <begin position="1"/>
        <end position="24"/>
    </location>
</feature>
<name>A0A9P4JSN8_9PLEO</name>
<organism evidence="3 4">
    <name type="scientific">Delitschia confertaspora ATCC 74209</name>
    <dbReference type="NCBI Taxonomy" id="1513339"/>
    <lineage>
        <taxon>Eukaryota</taxon>
        <taxon>Fungi</taxon>
        <taxon>Dikarya</taxon>
        <taxon>Ascomycota</taxon>
        <taxon>Pezizomycotina</taxon>
        <taxon>Dothideomycetes</taxon>
        <taxon>Pleosporomycetidae</taxon>
        <taxon>Pleosporales</taxon>
        <taxon>Delitschiaceae</taxon>
        <taxon>Delitschia</taxon>
    </lineage>
</organism>
<feature type="region of interest" description="Disordered" evidence="1">
    <location>
        <begin position="45"/>
        <end position="70"/>
    </location>
</feature>
<accession>A0A9P4JSN8</accession>
<proteinExistence type="predicted"/>
<evidence type="ECO:0000256" key="2">
    <source>
        <dbReference type="SAM" id="Phobius"/>
    </source>
</evidence>
<keyword evidence="4" id="KW-1185">Reference proteome</keyword>
<comment type="caution">
    <text evidence="3">The sequence shown here is derived from an EMBL/GenBank/DDBJ whole genome shotgun (WGS) entry which is preliminary data.</text>
</comment>
<protein>
    <submittedName>
        <fullName evidence="3">Uncharacterized protein</fullName>
    </submittedName>
</protein>
<gene>
    <name evidence="3" type="ORF">GQ43DRAFT_19354</name>
</gene>